<dbReference type="OrthoDB" id="288590at2759"/>
<evidence type="ECO:0000259" key="2">
    <source>
        <dbReference type="Pfam" id="PF03171"/>
    </source>
</evidence>
<feature type="region of interest" description="Disordered" evidence="1">
    <location>
        <begin position="1"/>
        <end position="44"/>
    </location>
</feature>
<feature type="compositionally biased region" description="Polar residues" evidence="1">
    <location>
        <begin position="1"/>
        <end position="10"/>
    </location>
</feature>
<dbReference type="Pfam" id="PF03171">
    <property type="entry name" value="2OG-FeII_Oxy"/>
    <property type="match status" value="1"/>
</dbReference>
<proteinExistence type="predicted"/>
<evidence type="ECO:0000256" key="1">
    <source>
        <dbReference type="SAM" id="MobiDB-lite"/>
    </source>
</evidence>
<reference evidence="3 4" key="1">
    <citation type="journal article" date="2016" name="Mol. Biol. Evol.">
        <title>Comparative Genomics of Early-Diverging Mushroom-Forming Fungi Provides Insights into the Origins of Lignocellulose Decay Capabilities.</title>
        <authorList>
            <person name="Nagy L.G."/>
            <person name="Riley R."/>
            <person name="Tritt A."/>
            <person name="Adam C."/>
            <person name="Daum C."/>
            <person name="Floudas D."/>
            <person name="Sun H."/>
            <person name="Yadav J.S."/>
            <person name="Pangilinan J."/>
            <person name="Larsson K.H."/>
            <person name="Matsuura K."/>
            <person name="Barry K."/>
            <person name="Labutti K."/>
            <person name="Kuo R."/>
            <person name="Ohm R.A."/>
            <person name="Bhattacharya S.S."/>
            <person name="Shirouzu T."/>
            <person name="Yoshinaga Y."/>
            <person name="Martin F.M."/>
            <person name="Grigoriev I.V."/>
            <person name="Hibbett D.S."/>
        </authorList>
    </citation>
    <scope>NUCLEOTIDE SEQUENCE [LARGE SCALE GENOMIC DNA]</scope>
    <source>
        <strain evidence="3 4">CBS 109695</strain>
    </source>
</reference>
<dbReference type="AlphaFoldDB" id="A0A166VJF4"/>
<protein>
    <submittedName>
        <fullName evidence="3">Clavaminate synthase-like protein</fullName>
    </submittedName>
</protein>
<dbReference type="EMBL" id="KV417484">
    <property type="protein sequence ID" value="KZP32793.1"/>
    <property type="molecule type" value="Genomic_DNA"/>
</dbReference>
<evidence type="ECO:0000313" key="3">
    <source>
        <dbReference type="EMBL" id="KZP32793.1"/>
    </source>
</evidence>
<evidence type="ECO:0000313" key="4">
    <source>
        <dbReference type="Proteomes" id="UP000076532"/>
    </source>
</evidence>
<name>A0A166VJF4_9AGAM</name>
<dbReference type="Gene3D" id="2.60.120.330">
    <property type="entry name" value="B-lactam Antibiotic, Isopenicillin N Synthase, Chain"/>
    <property type="match status" value="1"/>
</dbReference>
<dbReference type="STRING" id="436010.A0A166VJF4"/>
<accession>A0A166VJF4</accession>
<dbReference type="InterPro" id="IPR027443">
    <property type="entry name" value="IPNS-like_sf"/>
</dbReference>
<dbReference type="SUPFAM" id="SSF51197">
    <property type="entry name" value="Clavaminate synthase-like"/>
    <property type="match status" value="1"/>
</dbReference>
<dbReference type="PANTHER" id="PTHR47990">
    <property type="entry name" value="2-OXOGLUTARATE (2OG) AND FE(II)-DEPENDENT OXYGENASE SUPERFAMILY PROTEIN-RELATED"/>
    <property type="match status" value="1"/>
</dbReference>
<sequence length="385" mass="42664">MASVAATNASPHDPHTLPKVSYPPPAGAPPKPARSAFYSPPTAPPPGHPHLVDFTYLSPDQVCTLYSQGYARVHLPLNHPLLVAATTLLSTSRNFFAQPLEHKEKFHPSRIHENVSQSSEEGWSRVEGEKEMFTARRIGTLCPPEITNDVRQAWEECGKYMQDSMHAIEASLDLQPGAFDNLFVEECTLPVDKTVETLLRMFRYERTAEARLVATHHKDLGFLSLVIGSSPGLDVWDDTSKKWVAIEEGADPRDGPTFTLLTGQCLYRLTNSIYKAGVHRVFVPPADAASSTDDAKYRYSLVFALRPHRSGIISTSALTSNVTGEHQWPIEGVPARELFSAIGKLHWSVNLDQKELGAQKIRNAKYKEQFLREVSEGQISVGNGQ</sequence>
<feature type="domain" description="Isopenicillin N synthase-like Fe(2+) 2OG dioxygenase" evidence="2">
    <location>
        <begin position="209"/>
        <end position="307"/>
    </location>
</feature>
<dbReference type="InterPro" id="IPR050231">
    <property type="entry name" value="Iron_ascorbate_oxido_reductase"/>
</dbReference>
<dbReference type="Proteomes" id="UP000076532">
    <property type="component" value="Unassembled WGS sequence"/>
</dbReference>
<organism evidence="3 4">
    <name type="scientific">Athelia psychrophila</name>
    <dbReference type="NCBI Taxonomy" id="1759441"/>
    <lineage>
        <taxon>Eukaryota</taxon>
        <taxon>Fungi</taxon>
        <taxon>Dikarya</taxon>
        <taxon>Basidiomycota</taxon>
        <taxon>Agaricomycotina</taxon>
        <taxon>Agaricomycetes</taxon>
        <taxon>Agaricomycetidae</taxon>
        <taxon>Atheliales</taxon>
        <taxon>Atheliaceae</taxon>
        <taxon>Athelia</taxon>
    </lineage>
</organism>
<feature type="compositionally biased region" description="Pro residues" evidence="1">
    <location>
        <begin position="21"/>
        <end position="32"/>
    </location>
</feature>
<keyword evidence="4" id="KW-1185">Reference proteome</keyword>
<gene>
    <name evidence="3" type="ORF">FIBSPDRAFT_433705</name>
</gene>
<dbReference type="InterPro" id="IPR044861">
    <property type="entry name" value="IPNS-like_FE2OG_OXY"/>
</dbReference>